<evidence type="ECO:0000256" key="7">
    <source>
        <dbReference type="ARBA" id="ARBA00022741"/>
    </source>
</evidence>
<dbReference type="PATRIC" id="fig|1276220.3.peg.5"/>
<dbReference type="PANTHER" id="PTHR43697">
    <property type="entry name" value="SERYL-TRNA SYNTHETASE"/>
    <property type="match status" value="1"/>
</dbReference>
<accession>S5LYI6</accession>
<dbReference type="OrthoDB" id="9804647at2"/>
<name>S5LYI6_9MOLU</name>
<dbReference type="InterPro" id="IPR033729">
    <property type="entry name" value="SerRS_core"/>
</dbReference>
<evidence type="ECO:0000313" key="19">
    <source>
        <dbReference type="EMBL" id="AGR40702.1"/>
    </source>
</evidence>
<dbReference type="InterPro" id="IPR015866">
    <property type="entry name" value="Ser-tRNA-synth_1_N"/>
</dbReference>
<dbReference type="Gene3D" id="1.10.287.40">
    <property type="entry name" value="Serine-tRNA synthetase, tRNA binding domain"/>
    <property type="match status" value="1"/>
</dbReference>
<dbReference type="SUPFAM" id="SSF55681">
    <property type="entry name" value="Class II aaRS and biotin synthetases"/>
    <property type="match status" value="1"/>
</dbReference>
<keyword evidence="20" id="KW-1185">Reference proteome</keyword>
<dbReference type="InterPro" id="IPR002317">
    <property type="entry name" value="Ser-tRNA-ligase_type_1"/>
</dbReference>
<evidence type="ECO:0000256" key="2">
    <source>
        <dbReference type="ARBA" id="ARBA00005045"/>
    </source>
</evidence>
<dbReference type="CDD" id="cd00770">
    <property type="entry name" value="SerRS_core"/>
    <property type="match status" value="1"/>
</dbReference>
<evidence type="ECO:0000256" key="5">
    <source>
        <dbReference type="ARBA" id="ARBA00022490"/>
    </source>
</evidence>
<dbReference type="Pfam" id="PF00587">
    <property type="entry name" value="tRNA-synt_2b"/>
    <property type="match status" value="1"/>
</dbReference>
<dbReference type="InterPro" id="IPR002314">
    <property type="entry name" value="aa-tRNA-synt_IIb"/>
</dbReference>
<dbReference type="STRING" id="1276220.STAIW_v1c00050"/>
<feature type="coiled-coil region" evidence="17">
    <location>
        <begin position="63"/>
        <end position="97"/>
    </location>
</feature>
<organism evidence="19 20">
    <name type="scientific">Spiroplasma taiwanense CT-1</name>
    <dbReference type="NCBI Taxonomy" id="1276220"/>
    <lineage>
        <taxon>Bacteria</taxon>
        <taxon>Bacillati</taxon>
        <taxon>Mycoplasmatota</taxon>
        <taxon>Mollicutes</taxon>
        <taxon>Entomoplasmatales</taxon>
        <taxon>Spiroplasmataceae</taxon>
        <taxon>Spiroplasma</taxon>
    </lineage>
</organism>
<dbReference type="PANTHER" id="PTHR43697:SF1">
    <property type="entry name" value="SERINE--TRNA LIGASE"/>
    <property type="match status" value="1"/>
</dbReference>
<protein>
    <recommendedName>
        <fullName evidence="11 14">Serine--tRNA ligase</fullName>
        <ecNumber evidence="4 14">6.1.1.11</ecNumber>
    </recommendedName>
</protein>
<keyword evidence="17" id="KW-0175">Coiled coil</keyword>
<dbReference type="AlphaFoldDB" id="S5LYI6"/>
<feature type="binding site" evidence="15">
    <location>
        <position position="282"/>
    </location>
    <ligand>
        <name>L-serine</name>
        <dbReference type="ChEBI" id="CHEBI:33384"/>
    </ligand>
</feature>
<dbReference type="RefSeq" id="WP_020833841.1">
    <property type="nucleotide sequence ID" value="NC_021846.1"/>
</dbReference>
<evidence type="ECO:0000256" key="11">
    <source>
        <dbReference type="ARBA" id="ARBA00039158"/>
    </source>
</evidence>
<evidence type="ECO:0000256" key="13">
    <source>
        <dbReference type="ARBA" id="ARBA00048823"/>
    </source>
</evidence>
<dbReference type="eggNOG" id="COG0172">
    <property type="taxonomic scope" value="Bacteria"/>
</dbReference>
<dbReference type="KEGG" id="stai:STAIW_v1c00050"/>
<feature type="binding site" evidence="16">
    <location>
        <begin position="259"/>
        <end position="261"/>
    </location>
    <ligand>
        <name>ATP</name>
        <dbReference type="ChEBI" id="CHEBI:30616"/>
    </ligand>
</feature>
<dbReference type="PRINTS" id="PR00981">
    <property type="entry name" value="TRNASYNTHSER"/>
</dbReference>
<comment type="catalytic activity">
    <reaction evidence="12">
        <text>tRNA(Sec) + L-serine + ATP = L-seryl-tRNA(Sec) + AMP + diphosphate + H(+)</text>
        <dbReference type="Rhea" id="RHEA:42580"/>
        <dbReference type="Rhea" id="RHEA-COMP:9742"/>
        <dbReference type="Rhea" id="RHEA-COMP:10128"/>
        <dbReference type="ChEBI" id="CHEBI:15378"/>
        <dbReference type="ChEBI" id="CHEBI:30616"/>
        <dbReference type="ChEBI" id="CHEBI:33019"/>
        <dbReference type="ChEBI" id="CHEBI:33384"/>
        <dbReference type="ChEBI" id="CHEBI:78442"/>
        <dbReference type="ChEBI" id="CHEBI:78533"/>
        <dbReference type="ChEBI" id="CHEBI:456215"/>
        <dbReference type="EC" id="6.1.1.11"/>
    </reaction>
</comment>
<proteinExistence type="inferred from homology"/>
<evidence type="ECO:0000256" key="4">
    <source>
        <dbReference type="ARBA" id="ARBA00012840"/>
    </source>
</evidence>
<comment type="similarity">
    <text evidence="3">Belongs to the class-II aminoacyl-tRNA synthetase family. Type-1 seryl-tRNA synthetase subfamily.</text>
</comment>
<evidence type="ECO:0000259" key="18">
    <source>
        <dbReference type="PROSITE" id="PS50862"/>
    </source>
</evidence>
<evidence type="ECO:0000256" key="17">
    <source>
        <dbReference type="SAM" id="Coils"/>
    </source>
</evidence>
<evidence type="ECO:0000256" key="9">
    <source>
        <dbReference type="ARBA" id="ARBA00022917"/>
    </source>
</evidence>
<comment type="pathway">
    <text evidence="2">Aminoacyl-tRNA biosynthesis; selenocysteinyl-tRNA(Sec) biosynthesis; L-seryl-tRNA(Sec) from L-serine and tRNA(Sec): step 1/1.</text>
</comment>
<evidence type="ECO:0000256" key="16">
    <source>
        <dbReference type="PIRSR" id="PIRSR001529-2"/>
    </source>
</evidence>
<dbReference type="HOGENOM" id="CLU_023797_1_1_14"/>
<evidence type="ECO:0000256" key="10">
    <source>
        <dbReference type="ARBA" id="ARBA00023146"/>
    </source>
</evidence>
<feature type="binding site" evidence="15">
    <location>
        <position position="259"/>
    </location>
    <ligand>
        <name>L-serine</name>
        <dbReference type="ChEBI" id="CHEBI:33384"/>
    </ligand>
</feature>
<dbReference type="GO" id="GO:0004828">
    <property type="term" value="F:serine-tRNA ligase activity"/>
    <property type="evidence" value="ECO:0007669"/>
    <property type="project" value="UniProtKB-UniRule"/>
</dbReference>
<feature type="binding site" evidence="16">
    <location>
        <begin position="346"/>
        <end position="349"/>
    </location>
    <ligand>
        <name>ATP</name>
        <dbReference type="ChEBI" id="CHEBI:30616"/>
    </ligand>
</feature>
<keyword evidence="9" id="KW-0648">Protein biosynthesis</keyword>
<feature type="binding site" evidence="15">
    <location>
        <position position="379"/>
    </location>
    <ligand>
        <name>L-serine</name>
        <dbReference type="ChEBI" id="CHEBI:33384"/>
    </ligand>
</feature>
<gene>
    <name evidence="19" type="primary">serS</name>
    <name evidence="19" type="ORF">STAIW_v1c00050</name>
</gene>
<keyword evidence="7" id="KW-0547">Nucleotide-binding</keyword>
<comment type="catalytic activity">
    <reaction evidence="13">
        <text>tRNA(Ser) + L-serine + ATP = L-seryl-tRNA(Ser) + AMP + diphosphate + H(+)</text>
        <dbReference type="Rhea" id="RHEA:12292"/>
        <dbReference type="Rhea" id="RHEA-COMP:9669"/>
        <dbReference type="Rhea" id="RHEA-COMP:9703"/>
        <dbReference type="ChEBI" id="CHEBI:15378"/>
        <dbReference type="ChEBI" id="CHEBI:30616"/>
        <dbReference type="ChEBI" id="CHEBI:33019"/>
        <dbReference type="ChEBI" id="CHEBI:33384"/>
        <dbReference type="ChEBI" id="CHEBI:78442"/>
        <dbReference type="ChEBI" id="CHEBI:78533"/>
        <dbReference type="ChEBI" id="CHEBI:456215"/>
        <dbReference type="EC" id="6.1.1.11"/>
    </reaction>
</comment>
<sequence length="419" mass="48769">MLDISKIETNFEEICLRLKTRQKDYTKELQNIVNLNFERKNIISKVENLKSQKNIISKEVGLLTRENNNSEKLKKEVLKINKEVEILDENLKKIIEQLNLKLSFIPNIPNKEMPIGVNENDNLEIKKWNSDKLKKDSEAHWDIAIKLKLVDFELGAKLSGSRYVVYTGLGAKLIRSITDILLSRHIKKGYKEMWLPLIVNKENMYGSGQLPKFEEDAYKIDNQYLIPTSEVSLVNTVRDKIYESNNLPIYLTAFSQCFRKEAGSAGRDTKGLIRLHQFNKVELVKITDKNSSYDELEKMLEDAEQCLQIFNLPYRVVELCTGDVGFSSEKTYDLEVWFPNQNKYREISSCSNCGDFQARRIKTRYKNENGKLEFVHTLNGSGLAIDRLFAAILENYYDGEKLILPEVLKEYFENKEYIR</sequence>
<keyword evidence="6" id="KW-0436">Ligase</keyword>
<comment type="subcellular location">
    <subcellularLocation>
        <location evidence="1">Cytoplasm</location>
    </subcellularLocation>
</comment>
<evidence type="ECO:0000256" key="1">
    <source>
        <dbReference type="ARBA" id="ARBA00004496"/>
    </source>
</evidence>
<dbReference type="GO" id="GO:0006434">
    <property type="term" value="P:seryl-tRNA aminoacylation"/>
    <property type="evidence" value="ECO:0007669"/>
    <property type="project" value="UniProtKB-UniRule"/>
</dbReference>
<dbReference type="PIRSF" id="PIRSF001529">
    <property type="entry name" value="Ser-tRNA-synth_IIa"/>
    <property type="match status" value="1"/>
</dbReference>
<dbReference type="EMBL" id="CP005074">
    <property type="protein sequence ID" value="AGR40702.1"/>
    <property type="molecule type" value="Genomic_DNA"/>
</dbReference>
<evidence type="ECO:0000313" key="20">
    <source>
        <dbReference type="Proteomes" id="UP000014984"/>
    </source>
</evidence>
<dbReference type="Pfam" id="PF02403">
    <property type="entry name" value="Seryl_tRNA_N"/>
    <property type="match status" value="1"/>
</dbReference>
<dbReference type="SUPFAM" id="SSF46589">
    <property type="entry name" value="tRNA-binding arm"/>
    <property type="match status" value="1"/>
</dbReference>
<reference evidence="19 20" key="1">
    <citation type="journal article" date="2013" name="Genome Biol. Evol.">
        <title>Comparison of metabolic capacities and inference of gene content evolution in mosquito-associated Spiroplasma diminutum and S. taiwanense.</title>
        <authorList>
            <person name="Lo W.S."/>
            <person name="Ku C."/>
            <person name="Chen L.L."/>
            <person name="Chang T.H."/>
            <person name="Kuo C.H."/>
        </authorList>
    </citation>
    <scope>NUCLEOTIDE SEQUENCE [LARGE SCALE GENOMIC DNA]</scope>
    <source>
        <strain evidence="19">CT-1</strain>
    </source>
</reference>
<evidence type="ECO:0000256" key="14">
    <source>
        <dbReference type="NCBIfam" id="TIGR00414"/>
    </source>
</evidence>
<dbReference type="NCBIfam" id="TIGR00414">
    <property type="entry name" value="serS"/>
    <property type="match status" value="1"/>
</dbReference>
<evidence type="ECO:0000256" key="3">
    <source>
        <dbReference type="ARBA" id="ARBA00010728"/>
    </source>
</evidence>
<dbReference type="Proteomes" id="UP000014984">
    <property type="component" value="Chromosome"/>
</dbReference>
<dbReference type="InterPro" id="IPR045864">
    <property type="entry name" value="aa-tRNA-synth_II/BPL/LPL"/>
</dbReference>
<evidence type="ECO:0000256" key="15">
    <source>
        <dbReference type="PIRSR" id="PIRSR001529-1"/>
    </source>
</evidence>
<dbReference type="InterPro" id="IPR006195">
    <property type="entry name" value="aa-tRNA-synth_II"/>
</dbReference>
<dbReference type="InterPro" id="IPR010978">
    <property type="entry name" value="tRNA-bd_arm"/>
</dbReference>
<keyword evidence="10 19" id="KW-0030">Aminoacyl-tRNA synthetase</keyword>
<dbReference type="InterPro" id="IPR042103">
    <property type="entry name" value="SerRS_1_N_sf"/>
</dbReference>
<keyword evidence="5" id="KW-0963">Cytoplasm</keyword>
<dbReference type="GO" id="GO:0005737">
    <property type="term" value="C:cytoplasm"/>
    <property type="evidence" value="ECO:0007669"/>
    <property type="project" value="UniProtKB-SubCell"/>
</dbReference>
<feature type="domain" description="Aminoacyl-transfer RNA synthetases class-II family profile" evidence="18">
    <location>
        <begin position="172"/>
        <end position="405"/>
    </location>
</feature>
<evidence type="ECO:0000256" key="6">
    <source>
        <dbReference type="ARBA" id="ARBA00022598"/>
    </source>
</evidence>
<dbReference type="EC" id="6.1.1.11" evidence="4 14"/>
<evidence type="ECO:0000256" key="8">
    <source>
        <dbReference type="ARBA" id="ARBA00022840"/>
    </source>
</evidence>
<dbReference type="GO" id="GO:0005524">
    <property type="term" value="F:ATP binding"/>
    <property type="evidence" value="ECO:0007669"/>
    <property type="project" value="UniProtKB-KW"/>
</dbReference>
<keyword evidence="8 16" id="KW-0067">ATP-binding</keyword>
<dbReference type="PROSITE" id="PS50862">
    <property type="entry name" value="AA_TRNA_LIGASE_II"/>
    <property type="match status" value="1"/>
</dbReference>
<dbReference type="Gene3D" id="3.30.930.10">
    <property type="entry name" value="Bira Bifunctional Protein, Domain 2"/>
    <property type="match status" value="1"/>
</dbReference>
<feature type="binding site" evidence="15">
    <location>
        <position position="228"/>
    </location>
    <ligand>
        <name>L-serine</name>
        <dbReference type="ChEBI" id="CHEBI:33384"/>
    </ligand>
</feature>
<evidence type="ECO:0000256" key="12">
    <source>
        <dbReference type="ARBA" id="ARBA00047929"/>
    </source>
</evidence>